<feature type="region of interest" description="Disordered" evidence="9">
    <location>
        <begin position="1450"/>
        <end position="1483"/>
    </location>
</feature>
<evidence type="ECO:0000256" key="4">
    <source>
        <dbReference type="ARBA" id="ARBA00022617"/>
    </source>
</evidence>
<evidence type="ECO:0000256" key="2">
    <source>
        <dbReference type="ARBA" id="ARBA00022525"/>
    </source>
</evidence>
<dbReference type="GO" id="GO:0022412">
    <property type="term" value="P:cellular process involved in reproduction in multicellular organism"/>
    <property type="evidence" value="ECO:0007669"/>
    <property type="project" value="UniProtKB-ARBA"/>
</dbReference>
<dbReference type="PANTHER" id="PTHR11475:SF86">
    <property type="entry name" value="PEROXIDASE"/>
    <property type="match status" value="1"/>
</dbReference>
<feature type="region of interest" description="Disordered" evidence="9">
    <location>
        <begin position="546"/>
        <end position="574"/>
    </location>
</feature>
<dbReference type="CDD" id="cd09823">
    <property type="entry name" value="peroxinectin_like"/>
    <property type="match status" value="1"/>
</dbReference>
<proteinExistence type="predicted"/>
<evidence type="ECO:0000313" key="10">
    <source>
        <dbReference type="Proteomes" id="UP000694920"/>
    </source>
</evidence>
<evidence type="ECO:0000256" key="9">
    <source>
        <dbReference type="SAM" id="MobiDB-lite"/>
    </source>
</evidence>
<dbReference type="GO" id="GO:0020037">
    <property type="term" value="F:heme binding"/>
    <property type="evidence" value="ECO:0007669"/>
    <property type="project" value="InterPro"/>
</dbReference>
<feature type="compositionally biased region" description="Low complexity" evidence="9">
    <location>
        <begin position="1453"/>
        <end position="1483"/>
    </location>
</feature>
<dbReference type="GeneID" id="107270313"/>
<organism evidence="10 11">
    <name type="scientific">Cephus cinctus</name>
    <name type="common">Wheat stem sawfly</name>
    <dbReference type="NCBI Taxonomy" id="211228"/>
    <lineage>
        <taxon>Eukaryota</taxon>
        <taxon>Metazoa</taxon>
        <taxon>Ecdysozoa</taxon>
        <taxon>Arthropoda</taxon>
        <taxon>Hexapoda</taxon>
        <taxon>Insecta</taxon>
        <taxon>Pterygota</taxon>
        <taxon>Neoptera</taxon>
        <taxon>Endopterygota</taxon>
        <taxon>Hymenoptera</taxon>
        <taxon>Cephoidea</taxon>
        <taxon>Cephidae</taxon>
        <taxon>Cephus</taxon>
    </lineage>
</organism>
<dbReference type="PANTHER" id="PTHR11475">
    <property type="entry name" value="OXIDASE/PEROXIDASE"/>
    <property type="match status" value="1"/>
</dbReference>
<evidence type="ECO:0000256" key="7">
    <source>
        <dbReference type="ARBA" id="ARBA00023004"/>
    </source>
</evidence>
<dbReference type="GO" id="GO:0046872">
    <property type="term" value="F:metal ion binding"/>
    <property type="evidence" value="ECO:0007669"/>
    <property type="project" value="UniProtKB-KW"/>
</dbReference>
<keyword evidence="7 8" id="KW-0408">Iron</keyword>
<keyword evidence="2" id="KW-0964">Secreted</keyword>
<keyword evidence="8" id="KW-0479">Metal-binding</keyword>
<evidence type="ECO:0000256" key="6">
    <source>
        <dbReference type="ARBA" id="ARBA00023002"/>
    </source>
</evidence>
<feature type="binding site" description="axial binding residue" evidence="8">
    <location>
        <position position="2445"/>
    </location>
    <ligand>
        <name>heme b</name>
        <dbReference type="ChEBI" id="CHEBI:60344"/>
    </ligand>
    <ligandPart>
        <name>Fe</name>
        <dbReference type="ChEBI" id="CHEBI:18248"/>
    </ligandPart>
</feature>
<feature type="region of interest" description="Disordered" evidence="9">
    <location>
        <begin position="1345"/>
        <end position="1373"/>
    </location>
</feature>
<name>A0AAJ7RM19_CEPCN</name>
<dbReference type="GO" id="GO:0005576">
    <property type="term" value="C:extracellular region"/>
    <property type="evidence" value="ECO:0007669"/>
    <property type="project" value="UniProtKB-SubCell"/>
</dbReference>
<dbReference type="GO" id="GO:0004601">
    <property type="term" value="F:peroxidase activity"/>
    <property type="evidence" value="ECO:0007669"/>
    <property type="project" value="UniProtKB-KW"/>
</dbReference>
<dbReference type="Pfam" id="PF03098">
    <property type="entry name" value="An_peroxidase"/>
    <property type="match status" value="1"/>
</dbReference>
<keyword evidence="10" id="KW-1185">Reference proteome</keyword>
<dbReference type="InterPro" id="IPR037120">
    <property type="entry name" value="Haem_peroxidase_sf_animal"/>
</dbReference>
<reference evidence="11" key="1">
    <citation type="submission" date="2025-08" db="UniProtKB">
        <authorList>
            <consortium name="RefSeq"/>
        </authorList>
    </citation>
    <scope>IDENTIFICATION</scope>
</reference>
<dbReference type="GO" id="GO:0006979">
    <property type="term" value="P:response to oxidative stress"/>
    <property type="evidence" value="ECO:0007669"/>
    <property type="project" value="InterPro"/>
</dbReference>
<evidence type="ECO:0000256" key="8">
    <source>
        <dbReference type="PIRSR" id="PIRSR619791-2"/>
    </source>
</evidence>
<evidence type="ECO:0000256" key="5">
    <source>
        <dbReference type="ARBA" id="ARBA00022729"/>
    </source>
</evidence>
<dbReference type="Gene3D" id="1.10.640.10">
    <property type="entry name" value="Haem peroxidase domain superfamily, animal type"/>
    <property type="match status" value="1"/>
</dbReference>
<feature type="compositionally biased region" description="Low complexity" evidence="9">
    <location>
        <begin position="1348"/>
        <end position="1373"/>
    </location>
</feature>
<feature type="region of interest" description="Disordered" evidence="9">
    <location>
        <begin position="385"/>
        <end position="410"/>
    </location>
</feature>
<dbReference type="FunFam" id="1.10.640.10:FF:000003">
    <property type="entry name" value="chorion peroxidase"/>
    <property type="match status" value="1"/>
</dbReference>
<keyword evidence="5" id="KW-0732">Signal</keyword>
<feature type="compositionally biased region" description="Polar residues" evidence="9">
    <location>
        <begin position="1268"/>
        <end position="1280"/>
    </location>
</feature>
<dbReference type="Proteomes" id="UP000694920">
    <property type="component" value="Unplaced"/>
</dbReference>
<feature type="region of interest" description="Disordered" evidence="9">
    <location>
        <begin position="1638"/>
        <end position="1659"/>
    </location>
</feature>
<evidence type="ECO:0000256" key="1">
    <source>
        <dbReference type="ARBA" id="ARBA00004613"/>
    </source>
</evidence>
<keyword evidence="6" id="KW-0560">Oxidoreductase</keyword>
<feature type="compositionally biased region" description="Low complexity" evidence="9">
    <location>
        <begin position="385"/>
        <end position="399"/>
    </location>
</feature>
<accession>A0AAJ7RM19</accession>
<dbReference type="PRINTS" id="PR00457">
    <property type="entry name" value="ANPEROXIDASE"/>
</dbReference>
<dbReference type="PROSITE" id="PS50292">
    <property type="entry name" value="PEROXIDASE_3"/>
    <property type="match status" value="1"/>
</dbReference>
<comment type="subcellular location">
    <subcellularLocation>
        <location evidence="1">Secreted</location>
    </subcellularLocation>
</comment>
<feature type="region of interest" description="Disordered" evidence="9">
    <location>
        <begin position="1268"/>
        <end position="1288"/>
    </location>
</feature>
<gene>
    <name evidence="11" type="primary">LOC107270313</name>
</gene>
<evidence type="ECO:0000313" key="11">
    <source>
        <dbReference type="RefSeq" id="XP_024943448.1"/>
    </source>
</evidence>
<keyword evidence="3" id="KW-0575">Peroxidase</keyword>
<evidence type="ECO:0000256" key="3">
    <source>
        <dbReference type="ARBA" id="ARBA00022559"/>
    </source>
</evidence>
<sequence>MFTFLRNPCFCLTQQRIYRSYIIFKLCIVEFSCQLIVYRFCSANPYSSVNGFFCRKMRWCQFKLGVLLLVAASIFCTKADHVADEPIVATDSINESDAVFLGLGKTVNIVEPSLTTFTNPEVTEVKDGFQQSIHLPYEHVSDRAYWDSIYGTDDIPEFDTPPEIQGDTIILRSINKEVDGVDNVAFPFTKRSTDPGNLERTENDEDMIDHQWNINGKRSNPRVQTYRDDRSYRRNPFSPDYYEDQENPRIARQFESDSTIVQPEKNFRNDFDLRDFENMQIMRESNRPMRTVPLGTYSHHTKHVPRLNAPKTTYRSVAASAKAFAGSSRSNGGSSFVDEIAEKSDAYAKSEASSSGTIIIGGPRASSGTSPVTESSKYYILDGSDSSKLASSSTASAISRESEKSISNYGYRRNMQLRPKHGTTHSHVGNLHKLFVNHPGCGCSKKTVIQDQGSLIVSDKKTSIKHMIDTQSTISSAHASASSQVNMNQALSAESAYSGAKQNLDLEAGQLNDVSVSQASASATVVEAQESQTGISGTIGTQEAVSQSIRKSAQASAASEHHESISGSATDRTQISSVNEGSVIPFVKDSVHLGSSIAGGAVSAGVTDVIDRASSQAIGTKENVLSGSSCASGLISGSELSTSSSGASAISVSDKITTSNQEVVGSKVQSTAYVVNDVKSGTMNEESIINSARDAGRVVQEHQEFDSAGQTIVNSEVNAVAEAGSAASHVAESSAHAAGSVLVESARTFVKPTSALIGSHRAVIAPHSVLVNPVPAVVGGAASLATSAVGSLANVAQEILRAKEGVVNNIAHAPEYVIVDSDLVSDEDCDENHVDVIVDDIIDEQPYSVNLPAHPGQYIGYDQRIGAATAANRFIGSNVRTGGHVRTALLTDKSVISSADASSRVSVAGSAAGADSVATANQVLIDNNLRSANAAGNIAQSSAVAGSAAAVETSKISLGSAAHSVAAASATAVAASEVSAGTSVHSSTKSSASAVAASEASAGTSVHSSTKSSASAVQASVESALTSSAHVASAEQQIVNDYVCDGHSVNVGTGATVRAKGNAATHSTVENVQQIHSSAMSQETHVASSASATSQVVEEHSHPVQVSDVESYEDGSFNIQHGTVFGAAAAASATSSASTGLSQSVVQNAEQVVTNRHSAIASSHASINAQEGSAAALLQGTVGSSARAKSEVISADQGLVQSGVEVGHVIVNADSEIVGADACASSSNLADQAVIAGSNLHTGGHVIVNSHSGLTNVHSHAVGSISDVSSQSTQINQEHVQSAAHSVSESLSSQSAASATASASASSVIIDQSVSSSAGGVKSHTIQLDDDCDVDSADLIYSNHGLGNSQSQSRSQSFASAQSSANSNVQSRNQVGHKLTQINNGFVNSAGHSVSESVSSQSAASASASASSAIIDQSVSSSAGGVKGHTIQLDDDYDVDSADLTYLNHGLGNSQSQSHSQAFASAQSSANSNAQSSTKATASTRTEQINLASAASASQVVASKQDLIQSEVQSGATVAGSNANVITSSTNTNAPCDVADESIADRHTGIESNVQISSSLDHANSVASSVAGSSVNSIAEAESRISATESAIDSTVGNVNQFVIGSQAFDVADYLSAPKVQEVDIVINSESGMAKAASSSSSSIESSSSTSQSSSSVIDSSSTVSGVSSLAAQSDVAASAKSATATEASISQLDRNLYAGAKVSQRNDHGTRARWYNNGRIPVQKTKLPIRQIYIVENDPRNVYPVNAENYGSPCDDELEEEVDDDILKSAIDKGSRLVERVINDAAIEYNMNENTGLKEKIVDLAVRTVKNLVSNVASEAARKISYGEVDRADSELENYKSTISNSGFDFVDMGGNEKCPIRGNWNTENLHDYDWYHNRPRSHRNRHRGPYYDDNSNRFVAEKRNRYRNERGIDRQDGNAFERKFLDNLYFDGKIHHFEFLNEKFIPSEAEIDHNKLYNLNLYDNTRFIDLDLNCSDASMCMTPECKRLDYSLKSPNEGNPIPLRFIKTHLSQGHDLALGMHDRARWLVSGGFQPKPHTGSMLHFLNNKVEDSIVKIHEESELTLFAAKLLQERLSTEYDFTPNTLFEFLHNHGFRVTGSGICQTRPKRCSSFAKYRSYDGSCNNFHNPRWGQANTAFTRVVPPRYSDGIHKIPVSVTGDELPNVRELSVQLFQHRNISNADFTLAVVQWGQVLSHDFAHQIMDQTIGGGIECCSSDGHEQLPKSLQHHSCMPIVLSPRDKFYSKYGQRCMNFVRSMTVSKDDCTLGPAEQLNGATSYLDCSPMYGSDKNTCDSLRVFHGGLLKTEIRQGRSMMPTTTDRSRFCDIRSPSEVCYKGGDVRVNQNPHLVVLQTLLVREHNRLAEELSKLNRHWSDEQIFQEARKIVIAEYQHITYHEWLPVVLGKQYCKKHRLIPIESIMTTDYNSRVNPAVINGFATAAFRFFHSMVDGNLDLCPMDRSIAHSLRLSNHYFRPQIVERSNNFDDLVRGFVTQPMMAPDRFFDSELTEYLFRSRNEYGLDLEAIDIQRSRDHGLPGYNAYRKICKLRYAEDFDDLIGEIPREGIEKLRNIYAHVDDIDLLVGGSMETPIAGGILGPTVRCLVGEQFYRSRVSDRYFYDNANFPHSFTEGTFTSV</sequence>
<protein>
    <submittedName>
        <fullName evidence="11">Uncharacterized protein LOC107270313 isoform X3</fullName>
    </submittedName>
</protein>
<keyword evidence="4 8" id="KW-0349">Heme</keyword>
<dbReference type="RefSeq" id="XP_024943448.1">
    <property type="nucleotide sequence ID" value="XM_025087680.1"/>
</dbReference>
<dbReference type="SUPFAM" id="SSF48113">
    <property type="entry name" value="Heme-dependent peroxidases"/>
    <property type="match status" value="1"/>
</dbReference>
<dbReference type="InterPro" id="IPR019791">
    <property type="entry name" value="Haem_peroxidase_animal"/>
</dbReference>
<dbReference type="InterPro" id="IPR010255">
    <property type="entry name" value="Haem_peroxidase_sf"/>
</dbReference>